<dbReference type="AlphaFoldDB" id="A0A9X6Q2V6"/>
<evidence type="ECO:0000313" key="2">
    <source>
        <dbReference type="EMBL" id="OUA02254.1"/>
    </source>
</evidence>
<dbReference type="RefSeq" id="WP_053512453.1">
    <property type="nucleotide sequence ID" value="NZ_CAKJXA010000101.1"/>
</dbReference>
<feature type="domain" description="Helix-turn-helix" evidence="1">
    <location>
        <begin position="63"/>
        <end position="105"/>
    </location>
</feature>
<dbReference type="EMBL" id="NFEM01000076">
    <property type="protein sequence ID" value="OUA02254.1"/>
    <property type="molecule type" value="Genomic_DNA"/>
</dbReference>
<protein>
    <submittedName>
        <fullName evidence="2">DNA-binding protein</fullName>
    </submittedName>
</protein>
<dbReference type="InterPro" id="IPR045403">
    <property type="entry name" value="HTH_59_Firmicutes_type"/>
</dbReference>
<gene>
    <name evidence="2" type="ORF">BK774_16220</name>
</gene>
<organism evidence="2 3">
    <name type="scientific">Bacillus thuringiensis</name>
    <dbReference type="NCBI Taxonomy" id="1428"/>
    <lineage>
        <taxon>Bacteria</taxon>
        <taxon>Bacillati</taxon>
        <taxon>Bacillota</taxon>
        <taxon>Bacilli</taxon>
        <taxon>Bacillales</taxon>
        <taxon>Bacillaceae</taxon>
        <taxon>Bacillus</taxon>
        <taxon>Bacillus cereus group</taxon>
    </lineage>
</organism>
<proteinExistence type="predicted"/>
<name>A0A9X6Q2V6_BACTU</name>
<accession>A0A9X6Q2V6</accession>
<evidence type="ECO:0000259" key="1">
    <source>
        <dbReference type="Pfam" id="PF20038"/>
    </source>
</evidence>
<dbReference type="GO" id="GO:0003677">
    <property type="term" value="F:DNA binding"/>
    <property type="evidence" value="ECO:0007669"/>
    <property type="project" value="UniProtKB-KW"/>
</dbReference>
<dbReference type="Pfam" id="PF20038">
    <property type="entry name" value="HTH_59"/>
    <property type="match status" value="1"/>
</dbReference>
<keyword evidence="2" id="KW-0238">DNA-binding</keyword>
<evidence type="ECO:0000313" key="3">
    <source>
        <dbReference type="Proteomes" id="UP000194551"/>
    </source>
</evidence>
<comment type="caution">
    <text evidence="2">The sequence shown here is derived from an EMBL/GenBank/DDBJ whole genome shotgun (WGS) entry which is preliminary data.</text>
</comment>
<sequence length="116" mass="13613">MKTKDSIDPEKLLIHKQKLLAESRKLLNEFKNLPFDFSKATEIKTRIDEINTEIQTHNEVFNSLDMVMGVEEASERWRLSPEYIKNLCVEDKVLCKKIGKTWIIDKNQPLPNQKVN</sequence>
<reference evidence="2 3" key="1">
    <citation type="submission" date="2016-10" db="EMBL/GenBank/DDBJ databases">
        <title>Comparative genomics of Bacillus thuringiensis reveals a path to pathogens against multiple invertebrate hosts.</title>
        <authorList>
            <person name="Zheng J."/>
            <person name="Gao Q."/>
            <person name="Liu H."/>
            <person name="Peng D."/>
            <person name="Ruan L."/>
            <person name="Sun M."/>
        </authorList>
    </citation>
    <scope>NUCLEOTIDE SEQUENCE [LARGE SCALE GENOMIC DNA]</scope>
    <source>
        <strain evidence="2">HD5</strain>
    </source>
</reference>
<dbReference type="Proteomes" id="UP000194551">
    <property type="component" value="Unassembled WGS sequence"/>
</dbReference>